<evidence type="ECO:0000256" key="5">
    <source>
        <dbReference type="ARBA" id="ARBA00022679"/>
    </source>
</evidence>
<evidence type="ECO:0000256" key="1">
    <source>
        <dbReference type="ARBA" id="ARBA00004496"/>
    </source>
</evidence>
<dbReference type="AlphaFoldDB" id="A0AAV9BFK8"/>
<dbReference type="PANTHER" id="PTHR23257">
    <property type="entry name" value="SERINE-THREONINE PROTEIN KINASE"/>
    <property type="match status" value="1"/>
</dbReference>
<dbReference type="InterPro" id="IPR008271">
    <property type="entry name" value="Ser/Thr_kinase_AS"/>
</dbReference>
<keyword evidence="6 10" id="KW-0547">Nucleotide-binding</keyword>
<dbReference type="PRINTS" id="PR00109">
    <property type="entry name" value="TYRKINASE"/>
</dbReference>
<dbReference type="GO" id="GO:0010928">
    <property type="term" value="P:regulation of auxin mediated signaling pathway"/>
    <property type="evidence" value="ECO:0007669"/>
    <property type="project" value="UniProtKB-ARBA"/>
</dbReference>
<feature type="binding site" evidence="10">
    <location>
        <position position="960"/>
    </location>
    <ligand>
        <name>ATP</name>
        <dbReference type="ChEBI" id="CHEBI:30616"/>
    </ligand>
</feature>
<evidence type="ECO:0000256" key="2">
    <source>
        <dbReference type="ARBA" id="ARBA00022490"/>
    </source>
</evidence>
<keyword evidence="3" id="KW-0723">Serine/threonine-protein kinase</keyword>
<evidence type="ECO:0000313" key="13">
    <source>
        <dbReference type="EMBL" id="KAK1275132.1"/>
    </source>
</evidence>
<keyword evidence="14" id="KW-1185">Reference proteome</keyword>
<dbReference type="SMART" id="SM00220">
    <property type="entry name" value="S_TKc"/>
    <property type="match status" value="1"/>
</dbReference>
<organism evidence="13 14">
    <name type="scientific">Acorus gramineus</name>
    <name type="common">Dwarf sweet flag</name>
    <dbReference type="NCBI Taxonomy" id="55184"/>
    <lineage>
        <taxon>Eukaryota</taxon>
        <taxon>Viridiplantae</taxon>
        <taxon>Streptophyta</taxon>
        <taxon>Embryophyta</taxon>
        <taxon>Tracheophyta</taxon>
        <taxon>Spermatophyta</taxon>
        <taxon>Magnoliopsida</taxon>
        <taxon>Liliopsida</taxon>
        <taxon>Acoraceae</taxon>
        <taxon>Acorus</taxon>
    </lineage>
</organism>
<evidence type="ECO:0000256" key="3">
    <source>
        <dbReference type="ARBA" id="ARBA00022527"/>
    </source>
</evidence>
<evidence type="ECO:0000256" key="9">
    <source>
        <dbReference type="ARBA" id="ARBA00023294"/>
    </source>
</evidence>
<dbReference type="FunFam" id="1.10.510.10:FF:000142">
    <property type="entry name" value="Octicosapeptide/phox/Bem1p domain kinase superfamily protein"/>
    <property type="match status" value="1"/>
</dbReference>
<keyword evidence="9" id="KW-0927">Auxin signaling pathway</keyword>
<evidence type="ECO:0000256" key="6">
    <source>
        <dbReference type="ARBA" id="ARBA00022741"/>
    </source>
</evidence>
<dbReference type="InterPro" id="IPR001245">
    <property type="entry name" value="Ser-Thr/Tyr_kinase_cat_dom"/>
</dbReference>
<dbReference type="InterPro" id="IPR050167">
    <property type="entry name" value="Ser_Thr_protein_kinase"/>
</dbReference>
<feature type="region of interest" description="Disordered" evidence="11">
    <location>
        <begin position="1"/>
        <end position="65"/>
    </location>
</feature>
<evidence type="ECO:0000256" key="11">
    <source>
        <dbReference type="SAM" id="MobiDB-lite"/>
    </source>
</evidence>
<dbReference type="InterPro" id="IPR000719">
    <property type="entry name" value="Prot_kinase_dom"/>
</dbReference>
<dbReference type="GO" id="GO:0005524">
    <property type="term" value="F:ATP binding"/>
    <property type="evidence" value="ECO:0007669"/>
    <property type="project" value="UniProtKB-UniRule"/>
</dbReference>
<evidence type="ECO:0000313" key="14">
    <source>
        <dbReference type="Proteomes" id="UP001179952"/>
    </source>
</evidence>
<dbReference type="FunFam" id="3.30.200.20:FF:000081">
    <property type="entry name" value="Octicosapeptide/phox/Bem1p domain kinase superfamily protein"/>
    <property type="match status" value="1"/>
</dbReference>
<evidence type="ECO:0000256" key="7">
    <source>
        <dbReference type="ARBA" id="ARBA00022777"/>
    </source>
</evidence>
<dbReference type="Pfam" id="PF07714">
    <property type="entry name" value="PK_Tyr_Ser-Thr"/>
    <property type="match status" value="1"/>
</dbReference>
<accession>A0AAV9BFK8</accession>
<dbReference type="PROSITE" id="PS00107">
    <property type="entry name" value="PROTEIN_KINASE_ATP"/>
    <property type="match status" value="1"/>
</dbReference>
<dbReference type="GO" id="GO:0004674">
    <property type="term" value="F:protein serine/threonine kinase activity"/>
    <property type="evidence" value="ECO:0007669"/>
    <property type="project" value="UniProtKB-KW"/>
</dbReference>
<evidence type="ECO:0000256" key="8">
    <source>
        <dbReference type="ARBA" id="ARBA00022840"/>
    </source>
</evidence>
<dbReference type="PROSITE" id="PS50011">
    <property type="entry name" value="PROTEIN_KINASE_DOM"/>
    <property type="match status" value="1"/>
</dbReference>
<dbReference type="Gene3D" id="1.10.510.10">
    <property type="entry name" value="Transferase(Phosphotransferase) domain 1"/>
    <property type="match status" value="1"/>
</dbReference>
<keyword evidence="5" id="KW-0808">Transferase</keyword>
<evidence type="ECO:0000256" key="10">
    <source>
        <dbReference type="PROSITE-ProRule" id="PRU10141"/>
    </source>
</evidence>
<dbReference type="SMART" id="SM00666">
    <property type="entry name" value="PB1"/>
    <property type="match status" value="1"/>
</dbReference>
<comment type="caution">
    <text evidence="13">The sequence shown here is derived from an EMBL/GenBank/DDBJ whole genome shotgun (WGS) entry which is preliminary data.</text>
</comment>
<dbReference type="PROSITE" id="PS00108">
    <property type="entry name" value="PROTEIN_KINASE_ST"/>
    <property type="match status" value="1"/>
</dbReference>
<dbReference type="Gene3D" id="3.10.20.90">
    <property type="entry name" value="Phosphatidylinositol 3-kinase Catalytic Subunit, Chain A, domain 1"/>
    <property type="match status" value="1"/>
</dbReference>
<comment type="subcellular location">
    <subcellularLocation>
        <location evidence="1">Cytoplasm</location>
    </subcellularLocation>
</comment>
<reference evidence="13" key="1">
    <citation type="journal article" date="2023" name="Nat. Commun.">
        <title>Diploid and tetraploid genomes of Acorus and the evolution of monocots.</title>
        <authorList>
            <person name="Ma L."/>
            <person name="Liu K.W."/>
            <person name="Li Z."/>
            <person name="Hsiao Y.Y."/>
            <person name="Qi Y."/>
            <person name="Fu T."/>
            <person name="Tang G.D."/>
            <person name="Zhang D."/>
            <person name="Sun W.H."/>
            <person name="Liu D.K."/>
            <person name="Li Y."/>
            <person name="Chen G.Z."/>
            <person name="Liu X.D."/>
            <person name="Liao X.Y."/>
            <person name="Jiang Y.T."/>
            <person name="Yu X."/>
            <person name="Hao Y."/>
            <person name="Huang J."/>
            <person name="Zhao X.W."/>
            <person name="Ke S."/>
            <person name="Chen Y.Y."/>
            <person name="Wu W.L."/>
            <person name="Hsu J.L."/>
            <person name="Lin Y.F."/>
            <person name="Huang M.D."/>
            <person name="Li C.Y."/>
            <person name="Huang L."/>
            <person name="Wang Z.W."/>
            <person name="Zhao X."/>
            <person name="Zhong W.Y."/>
            <person name="Peng D.H."/>
            <person name="Ahmad S."/>
            <person name="Lan S."/>
            <person name="Zhang J.S."/>
            <person name="Tsai W.C."/>
            <person name="Van de Peer Y."/>
            <person name="Liu Z.J."/>
        </authorList>
    </citation>
    <scope>NUCLEOTIDE SEQUENCE</scope>
    <source>
        <strain evidence="13">SCP</strain>
    </source>
</reference>
<dbReference type="InterPro" id="IPR011009">
    <property type="entry name" value="Kinase-like_dom_sf"/>
</dbReference>
<dbReference type="PANTHER" id="PTHR23257:SF908">
    <property type="entry name" value="OS06G0181200 PROTEIN"/>
    <property type="match status" value="1"/>
</dbReference>
<dbReference type="InterPro" id="IPR017441">
    <property type="entry name" value="Protein_kinase_ATP_BS"/>
</dbReference>
<dbReference type="GO" id="GO:0009734">
    <property type="term" value="P:auxin-activated signaling pathway"/>
    <property type="evidence" value="ECO:0007669"/>
    <property type="project" value="UniProtKB-KW"/>
</dbReference>
<dbReference type="GO" id="GO:0005737">
    <property type="term" value="C:cytoplasm"/>
    <property type="evidence" value="ECO:0007669"/>
    <property type="project" value="UniProtKB-SubCell"/>
</dbReference>
<dbReference type="SUPFAM" id="SSF54277">
    <property type="entry name" value="CAD &amp; PB1 domains"/>
    <property type="match status" value="1"/>
</dbReference>
<dbReference type="InterPro" id="IPR000270">
    <property type="entry name" value="PB1_dom"/>
</dbReference>
<dbReference type="EMBL" id="JAUJYN010000003">
    <property type="protein sequence ID" value="KAK1275132.1"/>
    <property type="molecule type" value="Genomic_DNA"/>
</dbReference>
<feature type="compositionally biased region" description="Low complexity" evidence="11">
    <location>
        <begin position="51"/>
        <end position="64"/>
    </location>
</feature>
<gene>
    <name evidence="13" type="ORF">QJS04_geneDACA003768</name>
</gene>
<dbReference type="CDD" id="cd13999">
    <property type="entry name" value="STKc_MAP3K-like"/>
    <property type="match status" value="1"/>
</dbReference>
<dbReference type="FunFam" id="3.10.20.90:FF:000058">
    <property type="entry name" value="Octicosapeptide/phox/Bem1p domain kinase superfamily protein"/>
    <property type="match status" value="1"/>
</dbReference>
<sequence length="1206" mass="131037">MAVDQTSLPKDLRPLNLNRTSAPPPARTIEFLVPAVEPASQSPRSRLPFHPAASSGQPASPSSSKKVKLLCSFGGKILPRPSDGALRYVGGQTRIVSVRRDVSFREIVRKTTDVYGGGGGGHRQAVAIKYQLPDEDLDALVSVSGAEDLENMMEEYEKLPAESKLRVFLFPPQSDPPEPLIPDDGGDVGQRYVEAVNGAFELRRKDSVGSGLSTLNSDGPVSVGDAFDGFLEMNSSAAAPVEGEVAPGLFPPSLGIGESVNVVAPPGDPYVPVVAHGGKQNGGPQGQLPPFYPVGWQWHQGPVPVVAEKLVRLEDCYMCQKAIPHAHSDTVIHEQVGSGVTAASEPLFHSVQSGEALRSWLAQCGVVPEPLLSEVVIERKEEHPVGADPVKHGFQGVGGVHQLGAPAFSVSSNQPTLMAMPLDVQASYGMYLTTANLPQNRHEHALHQPPLSSSMYQMNPINVADVPPLSNGTLVTEPVIRDPVTEFIDKHPAFIPRENVSPLSFSQQHSRPVNSVMGTLHVNPPGTLNVRPNIDLKPESLPKMVEMLHVTHLEMLNVRPNIDLKPESLPVMVETLHVNPPEILNVRPNVDLKPESRSKMVETGIRVTEPSYASLAVKVAGRGDIPEIRRQDDTFVNPAILHPAHFSQVGCLHHLPPGESSQMAYQHFEPRMPEEVLYGKPVVSCANSAHKTSNKVLIGERKNDASQFYSRNVLNDSVVPESANVPSSLALSAIVSGPLVNIQEPASSGLMLLSDAETWKMLPTTNFHSTKPVNVVYSTESLTPENHLGNNCELGAKVLFEGGGHHLPSNLMTVDPRSEAVQAAEEEQIKQALQAVAEGVAASVLQPCVPPVPVMCACPVKEPTSDFNQEKEVNVAEVMAQRTVAPLDNKIEENKPKLLDKATHGLQITEDISRLQIIKNSDLEELRELGSGTFGTVYHGKWRGSDVAIKRINDRCFAGKKSEQERLRADFWNEACNLADLHHPNVVAFYGVVLDGPGGSVATVTEYMVNGSLRNGLQKNDKILDRRKRLVIAMDVAFGMEYLHSKNIVHFDLKSDNLLVNLRDPQRPICKVGDLGLSKVKCQTLISGGVRGTLPWMAPELLNGSSSRVSEKVDVFSFGIVMWELLTGEEPYADLHYGAIIGGIVNNTLRPPVPELCDPEWRSLMEQCWSPQSLERPSFTEIASRLRSMAAAPSSKGQHTQSNTQK</sequence>
<evidence type="ECO:0000256" key="4">
    <source>
        <dbReference type="ARBA" id="ARBA00022553"/>
    </source>
</evidence>
<name>A0AAV9BFK8_ACOGR</name>
<keyword evidence="8 10" id="KW-0067">ATP-binding</keyword>
<keyword evidence="7 13" id="KW-0418">Kinase</keyword>
<keyword evidence="2" id="KW-0963">Cytoplasm</keyword>
<dbReference type="Proteomes" id="UP001179952">
    <property type="component" value="Unassembled WGS sequence"/>
</dbReference>
<dbReference type="Gene3D" id="3.30.200.20">
    <property type="entry name" value="Phosphorylase Kinase, domain 1"/>
    <property type="match status" value="1"/>
</dbReference>
<dbReference type="CDD" id="cd06410">
    <property type="entry name" value="PB1_UP2"/>
    <property type="match status" value="1"/>
</dbReference>
<proteinExistence type="predicted"/>
<dbReference type="Pfam" id="PF00564">
    <property type="entry name" value="PB1"/>
    <property type="match status" value="1"/>
</dbReference>
<protein>
    <submittedName>
        <fullName evidence="13">Serine/threonine-protein kinase CTR1</fullName>
    </submittedName>
</protein>
<keyword evidence="4" id="KW-0597">Phosphoprotein</keyword>
<dbReference type="SUPFAM" id="SSF56112">
    <property type="entry name" value="Protein kinase-like (PK-like)"/>
    <property type="match status" value="1"/>
</dbReference>
<feature type="domain" description="Protein kinase" evidence="12">
    <location>
        <begin position="923"/>
        <end position="1190"/>
    </location>
</feature>
<reference evidence="13" key="2">
    <citation type="submission" date="2023-06" db="EMBL/GenBank/DDBJ databases">
        <authorList>
            <person name="Ma L."/>
            <person name="Liu K.-W."/>
            <person name="Li Z."/>
            <person name="Hsiao Y.-Y."/>
            <person name="Qi Y."/>
            <person name="Fu T."/>
            <person name="Tang G."/>
            <person name="Zhang D."/>
            <person name="Sun W.-H."/>
            <person name="Liu D.-K."/>
            <person name="Li Y."/>
            <person name="Chen G.-Z."/>
            <person name="Liu X.-D."/>
            <person name="Liao X.-Y."/>
            <person name="Jiang Y.-T."/>
            <person name="Yu X."/>
            <person name="Hao Y."/>
            <person name="Huang J."/>
            <person name="Zhao X.-W."/>
            <person name="Ke S."/>
            <person name="Chen Y.-Y."/>
            <person name="Wu W.-L."/>
            <person name="Hsu J.-L."/>
            <person name="Lin Y.-F."/>
            <person name="Huang M.-D."/>
            <person name="Li C.-Y."/>
            <person name="Huang L."/>
            <person name="Wang Z.-W."/>
            <person name="Zhao X."/>
            <person name="Zhong W.-Y."/>
            <person name="Peng D.-H."/>
            <person name="Ahmad S."/>
            <person name="Lan S."/>
            <person name="Zhang J.-S."/>
            <person name="Tsai W.-C."/>
            <person name="Van De Peer Y."/>
            <person name="Liu Z.-J."/>
        </authorList>
    </citation>
    <scope>NUCLEOTIDE SEQUENCE</scope>
    <source>
        <strain evidence="13">SCP</strain>
        <tissue evidence="13">Leaves</tissue>
    </source>
</reference>
<evidence type="ECO:0000259" key="12">
    <source>
        <dbReference type="PROSITE" id="PS50011"/>
    </source>
</evidence>